<dbReference type="InterPro" id="IPR001638">
    <property type="entry name" value="Solute-binding_3/MltF_N"/>
</dbReference>
<dbReference type="PANTHER" id="PTHR35936:SF17">
    <property type="entry name" value="ARGININE-BINDING EXTRACELLULAR PROTEIN ARTP"/>
    <property type="match status" value="1"/>
</dbReference>
<evidence type="ECO:0000259" key="6">
    <source>
        <dbReference type="SMART" id="SM00062"/>
    </source>
</evidence>
<dbReference type="PROSITE" id="PS01039">
    <property type="entry name" value="SBP_BACTERIAL_3"/>
    <property type="match status" value="1"/>
</dbReference>
<comment type="similarity">
    <text evidence="2 4">Belongs to the bacterial solute-binding protein 3 family.</text>
</comment>
<keyword evidence="8" id="KW-1185">Reference proteome</keyword>
<dbReference type="Gene3D" id="3.40.190.10">
    <property type="entry name" value="Periplasmic binding protein-like II"/>
    <property type="match status" value="2"/>
</dbReference>
<evidence type="ECO:0000256" key="4">
    <source>
        <dbReference type="RuleBase" id="RU003744"/>
    </source>
</evidence>
<dbReference type="InterPro" id="IPR018313">
    <property type="entry name" value="SBP_3_CS"/>
</dbReference>
<dbReference type="EMBL" id="JACGXA010000001">
    <property type="protein sequence ID" value="MBA8803852.1"/>
    <property type="molecule type" value="Genomic_DNA"/>
</dbReference>
<name>A0A7W3J054_9ACTN</name>
<evidence type="ECO:0000256" key="1">
    <source>
        <dbReference type="ARBA" id="ARBA00004196"/>
    </source>
</evidence>
<dbReference type="SUPFAM" id="SSF53850">
    <property type="entry name" value="Periplasmic binding protein-like II"/>
    <property type="match status" value="1"/>
</dbReference>
<evidence type="ECO:0000256" key="5">
    <source>
        <dbReference type="SAM" id="SignalP"/>
    </source>
</evidence>
<feature type="domain" description="Solute-binding protein family 3/N-terminal" evidence="6">
    <location>
        <begin position="45"/>
        <end position="270"/>
    </location>
</feature>
<evidence type="ECO:0000313" key="8">
    <source>
        <dbReference type="Proteomes" id="UP000580910"/>
    </source>
</evidence>
<feature type="chain" id="PRO_5039101459" evidence="5">
    <location>
        <begin position="24"/>
        <end position="271"/>
    </location>
</feature>
<dbReference type="RefSeq" id="WP_182539030.1">
    <property type="nucleotide sequence ID" value="NZ_JACGXA010000001.1"/>
</dbReference>
<proteinExistence type="inferred from homology"/>
<gene>
    <name evidence="7" type="ORF">FB382_002143</name>
</gene>
<sequence>MQNRPSRALVAATLSALALGMTACSSGGSSTSSSGNDLGLISDGTLTVCSDVPYPPFEDFDKSSDTGFKGFDVDVVNSIAAKLDVKVEIKDSSFDALKSGLAINSNQCDLVASAMTITPEREQAMGFSDGYYDSEQSLLVGADSGIASISDLSGVKVGVQKGTTGEAYANDHASGADIVVFPSDGEMYAALKAGQVDALLQDLPVNIDHQNDPSQSGAFKVVETYDTGEKYGFAMKKTNTGLIDAVDKALGDMKSDGSYQKIYDSYFATAK</sequence>
<dbReference type="SMART" id="SM00062">
    <property type="entry name" value="PBPb"/>
    <property type="match status" value="1"/>
</dbReference>
<comment type="caution">
    <text evidence="7">The sequence shown here is derived from an EMBL/GenBank/DDBJ whole genome shotgun (WGS) entry which is preliminary data.</text>
</comment>
<accession>A0A7W3J054</accession>
<protein>
    <submittedName>
        <fullName evidence="7">Polar amino acid transport system substrate-binding protein</fullName>
    </submittedName>
</protein>
<reference evidence="7 8" key="1">
    <citation type="submission" date="2020-07" db="EMBL/GenBank/DDBJ databases">
        <title>Sequencing the genomes of 1000 actinobacteria strains.</title>
        <authorList>
            <person name="Klenk H.-P."/>
        </authorList>
    </citation>
    <scope>NUCLEOTIDE SEQUENCE [LARGE SCALE GENOMIC DNA]</scope>
    <source>
        <strain evidence="7 8">DSM 21349</strain>
    </source>
</reference>
<evidence type="ECO:0000313" key="7">
    <source>
        <dbReference type="EMBL" id="MBA8803852.1"/>
    </source>
</evidence>
<dbReference type="Pfam" id="PF00497">
    <property type="entry name" value="SBP_bac_3"/>
    <property type="match status" value="1"/>
</dbReference>
<dbReference type="PANTHER" id="PTHR35936">
    <property type="entry name" value="MEMBRANE-BOUND LYTIC MUREIN TRANSGLYCOSYLASE F"/>
    <property type="match status" value="1"/>
</dbReference>
<dbReference type="PROSITE" id="PS51257">
    <property type="entry name" value="PROKAR_LIPOPROTEIN"/>
    <property type="match status" value="1"/>
</dbReference>
<feature type="signal peptide" evidence="5">
    <location>
        <begin position="1"/>
        <end position="23"/>
    </location>
</feature>
<keyword evidence="3 5" id="KW-0732">Signal</keyword>
<dbReference type="CDD" id="cd13530">
    <property type="entry name" value="PBP2_peptides_like"/>
    <property type="match status" value="1"/>
</dbReference>
<organism evidence="7 8">
    <name type="scientific">Nocardioides ginsengisegetis</name>
    <dbReference type="NCBI Taxonomy" id="661491"/>
    <lineage>
        <taxon>Bacteria</taxon>
        <taxon>Bacillati</taxon>
        <taxon>Actinomycetota</taxon>
        <taxon>Actinomycetes</taxon>
        <taxon>Propionibacteriales</taxon>
        <taxon>Nocardioidaceae</taxon>
        <taxon>Nocardioides</taxon>
    </lineage>
</organism>
<dbReference type="GO" id="GO:0030313">
    <property type="term" value="C:cell envelope"/>
    <property type="evidence" value="ECO:0007669"/>
    <property type="project" value="UniProtKB-SubCell"/>
</dbReference>
<evidence type="ECO:0000256" key="3">
    <source>
        <dbReference type="ARBA" id="ARBA00022729"/>
    </source>
</evidence>
<dbReference type="AlphaFoldDB" id="A0A7W3J054"/>
<dbReference type="Proteomes" id="UP000580910">
    <property type="component" value="Unassembled WGS sequence"/>
</dbReference>
<comment type="subcellular location">
    <subcellularLocation>
        <location evidence="1">Cell envelope</location>
    </subcellularLocation>
</comment>
<evidence type="ECO:0000256" key="2">
    <source>
        <dbReference type="ARBA" id="ARBA00010333"/>
    </source>
</evidence>